<dbReference type="Proteomes" id="UP000325672">
    <property type="component" value="Unassembled WGS sequence"/>
</dbReference>
<gene>
    <name evidence="2" type="ORF">BDV38DRAFT_246361</name>
</gene>
<dbReference type="GeneID" id="43638752"/>
<evidence type="ECO:0000256" key="1">
    <source>
        <dbReference type="SAM" id="SignalP"/>
    </source>
</evidence>
<accession>A0A5N6SUT8</accession>
<name>A0A5N6SUT8_ASPPS</name>
<reference evidence="2 3" key="1">
    <citation type="submission" date="2019-04" db="EMBL/GenBank/DDBJ databases">
        <title>Friends and foes A comparative genomics study of 23 Aspergillus species from section Flavi.</title>
        <authorList>
            <consortium name="DOE Joint Genome Institute"/>
            <person name="Kjaerbolling I."/>
            <person name="Vesth T."/>
            <person name="Frisvad J.C."/>
            <person name="Nybo J.L."/>
            <person name="Theobald S."/>
            <person name="Kildgaard S."/>
            <person name="Isbrandt T."/>
            <person name="Kuo A."/>
            <person name="Sato A."/>
            <person name="Lyhne E.K."/>
            <person name="Kogle M.E."/>
            <person name="Wiebenga A."/>
            <person name="Kun R.S."/>
            <person name="Lubbers R.J."/>
            <person name="Makela M.R."/>
            <person name="Barry K."/>
            <person name="Chovatia M."/>
            <person name="Clum A."/>
            <person name="Daum C."/>
            <person name="Haridas S."/>
            <person name="He G."/>
            <person name="LaButti K."/>
            <person name="Lipzen A."/>
            <person name="Mondo S."/>
            <person name="Riley R."/>
            <person name="Salamov A."/>
            <person name="Simmons B.A."/>
            <person name="Magnuson J.K."/>
            <person name="Henrissat B."/>
            <person name="Mortensen U.H."/>
            <person name="Larsen T.O."/>
            <person name="Devries R.P."/>
            <person name="Grigoriev I.V."/>
            <person name="Machida M."/>
            <person name="Baker S.E."/>
            <person name="Andersen M.R."/>
        </authorList>
    </citation>
    <scope>NUCLEOTIDE SEQUENCE [LARGE SCALE GENOMIC DNA]</scope>
    <source>
        <strain evidence="2 3">CBS 117625</strain>
    </source>
</reference>
<proteinExistence type="predicted"/>
<feature type="signal peptide" evidence="1">
    <location>
        <begin position="1"/>
        <end position="18"/>
    </location>
</feature>
<dbReference type="AlphaFoldDB" id="A0A5N6SUT8"/>
<dbReference type="RefSeq" id="XP_031913614.1">
    <property type="nucleotide sequence ID" value="XM_032054542.1"/>
</dbReference>
<feature type="chain" id="PRO_5025025162" evidence="1">
    <location>
        <begin position="19"/>
        <end position="55"/>
    </location>
</feature>
<feature type="non-terminal residue" evidence="2">
    <location>
        <position position="55"/>
    </location>
</feature>
<organism evidence="2 3">
    <name type="scientific">Aspergillus pseudotamarii</name>
    <dbReference type="NCBI Taxonomy" id="132259"/>
    <lineage>
        <taxon>Eukaryota</taxon>
        <taxon>Fungi</taxon>
        <taxon>Dikarya</taxon>
        <taxon>Ascomycota</taxon>
        <taxon>Pezizomycotina</taxon>
        <taxon>Eurotiomycetes</taxon>
        <taxon>Eurotiomycetidae</taxon>
        <taxon>Eurotiales</taxon>
        <taxon>Aspergillaceae</taxon>
        <taxon>Aspergillus</taxon>
        <taxon>Aspergillus subgen. Circumdati</taxon>
    </lineage>
</organism>
<protein>
    <submittedName>
        <fullName evidence="2">Uncharacterized protein</fullName>
    </submittedName>
</protein>
<keyword evidence="3" id="KW-1185">Reference proteome</keyword>
<dbReference type="EMBL" id="ML743576">
    <property type="protein sequence ID" value="KAE8137551.1"/>
    <property type="molecule type" value="Genomic_DNA"/>
</dbReference>
<keyword evidence="1" id="KW-0732">Signal</keyword>
<evidence type="ECO:0000313" key="3">
    <source>
        <dbReference type="Proteomes" id="UP000325672"/>
    </source>
</evidence>
<evidence type="ECO:0000313" key="2">
    <source>
        <dbReference type="EMBL" id="KAE8137551.1"/>
    </source>
</evidence>
<sequence length="55" mass="6261">MLAIYLCCIWLFIILVAAQFHCLDKQLAKRTVQVPPQVTYGSEAYYFSGIRFCAG</sequence>